<name>A0A9J6E0W0_RHIMP</name>
<proteinExistence type="predicted"/>
<reference evidence="2" key="2">
    <citation type="submission" date="2021-09" db="EMBL/GenBank/DDBJ databases">
        <authorList>
            <person name="Jia N."/>
            <person name="Wang J."/>
            <person name="Shi W."/>
            <person name="Du L."/>
            <person name="Sun Y."/>
            <person name="Zhan W."/>
            <person name="Jiang J."/>
            <person name="Wang Q."/>
            <person name="Zhang B."/>
            <person name="Ji P."/>
            <person name="Sakyi L.B."/>
            <person name="Cui X."/>
            <person name="Yuan T."/>
            <person name="Jiang B."/>
            <person name="Yang W."/>
            <person name="Lam T.T.-Y."/>
            <person name="Chang Q."/>
            <person name="Ding S."/>
            <person name="Wang X."/>
            <person name="Zhu J."/>
            <person name="Ruan X."/>
            <person name="Zhao L."/>
            <person name="Wei J."/>
            <person name="Que T."/>
            <person name="Du C."/>
            <person name="Cheng J."/>
            <person name="Dai P."/>
            <person name="Han X."/>
            <person name="Huang E."/>
            <person name="Gao Y."/>
            <person name="Liu J."/>
            <person name="Shao H."/>
            <person name="Ye R."/>
            <person name="Li L."/>
            <person name="Wei W."/>
            <person name="Wang X."/>
            <person name="Wang C."/>
            <person name="Huo Q."/>
            <person name="Li W."/>
            <person name="Guo W."/>
            <person name="Chen H."/>
            <person name="Chen S."/>
            <person name="Zhou L."/>
            <person name="Zhou L."/>
            <person name="Ni X."/>
            <person name="Tian J."/>
            <person name="Zhou Y."/>
            <person name="Sheng Y."/>
            <person name="Liu T."/>
            <person name="Pan Y."/>
            <person name="Xia L."/>
            <person name="Li J."/>
            <person name="Zhao F."/>
            <person name="Cao W."/>
        </authorList>
    </citation>
    <scope>NUCLEOTIDE SEQUENCE</scope>
    <source>
        <strain evidence="2">Rmic-2018</strain>
        <tissue evidence="2">Larvae</tissue>
    </source>
</reference>
<evidence type="ECO:0000313" key="3">
    <source>
        <dbReference type="Proteomes" id="UP000821866"/>
    </source>
</evidence>
<feature type="compositionally biased region" description="Polar residues" evidence="1">
    <location>
        <begin position="91"/>
        <end position="101"/>
    </location>
</feature>
<dbReference type="AlphaFoldDB" id="A0A9J6E0W0"/>
<reference evidence="2" key="1">
    <citation type="journal article" date="2020" name="Cell">
        <title>Large-Scale Comparative Analyses of Tick Genomes Elucidate Their Genetic Diversity and Vector Capacities.</title>
        <authorList>
            <consortium name="Tick Genome and Microbiome Consortium (TIGMIC)"/>
            <person name="Jia N."/>
            <person name="Wang J."/>
            <person name="Shi W."/>
            <person name="Du L."/>
            <person name="Sun Y."/>
            <person name="Zhan W."/>
            <person name="Jiang J.F."/>
            <person name="Wang Q."/>
            <person name="Zhang B."/>
            <person name="Ji P."/>
            <person name="Bell-Sakyi L."/>
            <person name="Cui X.M."/>
            <person name="Yuan T.T."/>
            <person name="Jiang B.G."/>
            <person name="Yang W.F."/>
            <person name="Lam T.T."/>
            <person name="Chang Q.C."/>
            <person name="Ding S.J."/>
            <person name="Wang X.J."/>
            <person name="Zhu J.G."/>
            <person name="Ruan X.D."/>
            <person name="Zhao L."/>
            <person name="Wei J.T."/>
            <person name="Ye R.Z."/>
            <person name="Que T.C."/>
            <person name="Du C.H."/>
            <person name="Zhou Y.H."/>
            <person name="Cheng J.X."/>
            <person name="Dai P.F."/>
            <person name="Guo W.B."/>
            <person name="Han X.H."/>
            <person name="Huang E.J."/>
            <person name="Li L.F."/>
            <person name="Wei W."/>
            <person name="Gao Y.C."/>
            <person name="Liu J.Z."/>
            <person name="Shao H.Z."/>
            <person name="Wang X."/>
            <person name="Wang C.C."/>
            <person name="Yang T.C."/>
            <person name="Huo Q.B."/>
            <person name="Li W."/>
            <person name="Chen H.Y."/>
            <person name="Chen S.E."/>
            <person name="Zhou L.G."/>
            <person name="Ni X.B."/>
            <person name="Tian J.H."/>
            <person name="Sheng Y."/>
            <person name="Liu T."/>
            <person name="Pan Y.S."/>
            <person name="Xia L.Y."/>
            <person name="Li J."/>
            <person name="Zhao F."/>
            <person name="Cao W.C."/>
        </authorList>
    </citation>
    <scope>NUCLEOTIDE SEQUENCE</scope>
    <source>
        <strain evidence="2">Rmic-2018</strain>
    </source>
</reference>
<feature type="region of interest" description="Disordered" evidence="1">
    <location>
        <begin position="76"/>
        <end position="101"/>
    </location>
</feature>
<organism evidence="2 3">
    <name type="scientific">Rhipicephalus microplus</name>
    <name type="common">Cattle tick</name>
    <name type="synonym">Boophilus microplus</name>
    <dbReference type="NCBI Taxonomy" id="6941"/>
    <lineage>
        <taxon>Eukaryota</taxon>
        <taxon>Metazoa</taxon>
        <taxon>Ecdysozoa</taxon>
        <taxon>Arthropoda</taxon>
        <taxon>Chelicerata</taxon>
        <taxon>Arachnida</taxon>
        <taxon>Acari</taxon>
        <taxon>Parasitiformes</taxon>
        <taxon>Ixodida</taxon>
        <taxon>Ixodoidea</taxon>
        <taxon>Ixodidae</taxon>
        <taxon>Rhipicephalinae</taxon>
        <taxon>Rhipicephalus</taxon>
        <taxon>Boophilus</taxon>
    </lineage>
</organism>
<evidence type="ECO:0000256" key="1">
    <source>
        <dbReference type="SAM" id="MobiDB-lite"/>
    </source>
</evidence>
<comment type="caution">
    <text evidence="2">The sequence shown here is derived from an EMBL/GenBank/DDBJ whole genome shotgun (WGS) entry which is preliminary data.</text>
</comment>
<dbReference type="EMBL" id="JABSTU010000006">
    <property type="protein sequence ID" value="KAH8027842.1"/>
    <property type="molecule type" value="Genomic_DNA"/>
</dbReference>
<evidence type="ECO:0000313" key="2">
    <source>
        <dbReference type="EMBL" id="KAH8027842.1"/>
    </source>
</evidence>
<protein>
    <submittedName>
        <fullName evidence="2">Uncharacterized protein</fullName>
    </submittedName>
</protein>
<dbReference type="InterPro" id="IPR036181">
    <property type="entry name" value="MIT_dom_sf"/>
</dbReference>
<sequence>MNAEEAVRMAVDYGHRAEAEEKAQNFGEAFRHYKQALFLYFVAAREIRVESSGYLQRTHEFIRFLGAKNEGDCLSASATPSPTGQPARLLSSGSNLSVFPL</sequence>
<keyword evidence="3" id="KW-1185">Reference proteome</keyword>
<dbReference type="Proteomes" id="UP000821866">
    <property type="component" value="Chromosome 4"/>
</dbReference>
<accession>A0A9J6E0W0</accession>
<dbReference type="SUPFAM" id="SSF116846">
    <property type="entry name" value="MIT domain"/>
    <property type="match status" value="1"/>
</dbReference>
<gene>
    <name evidence="2" type="ORF">HPB51_010488</name>
</gene>